<dbReference type="GeneID" id="25327412"/>
<dbReference type="HOGENOM" id="CLU_1865124_0_0_1"/>
<feature type="chain" id="PRO_5002239360" description="Ubiquitin 3 binding protein But2 C-terminal domain-containing protein" evidence="1">
    <location>
        <begin position="22"/>
        <end position="154"/>
    </location>
</feature>
<evidence type="ECO:0000313" key="2">
    <source>
        <dbReference type="EMBL" id="KIW56886.1"/>
    </source>
</evidence>
<organism evidence="2 3">
    <name type="scientific">Exophiala xenobiotica</name>
    <dbReference type="NCBI Taxonomy" id="348802"/>
    <lineage>
        <taxon>Eukaryota</taxon>
        <taxon>Fungi</taxon>
        <taxon>Dikarya</taxon>
        <taxon>Ascomycota</taxon>
        <taxon>Pezizomycotina</taxon>
        <taxon>Eurotiomycetes</taxon>
        <taxon>Chaetothyriomycetidae</taxon>
        <taxon>Chaetothyriales</taxon>
        <taxon>Herpotrichiellaceae</taxon>
        <taxon>Exophiala</taxon>
    </lineage>
</organism>
<evidence type="ECO:0000313" key="3">
    <source>
        <dbReference type="Proteomes" id="UP000054342"/>
    </source>
</evidence>
<protein>
    <recommendedName>
        <fullName evidence="4">Ubiquitin 3 binding protein But2 C-terminal domain-containing protein</fullName>
    </recommendedName>
</protein>
<keyword evidence="3" id="KW-1185">Reference proteome</keyword>
<gene>
    <name evidence="2" type="ORF">PV05_05504</name>
</gene>
<dbReference type="EMBL" id="KN847319">
    <property type="protein sequence ID" value="KIW56886.1"/>
    <property type="molecule type" value="Genomic_DNA"/>
</dbReference>
<reference evidence="2 3" key="1">
    <citation type="submission" date="2015-01" db="EMBL/GenBank/DDBJ databases">
        <title>The Genome Sequence of Exophiala xenobiotica CBS118157.</title>
        <authorList>
            <consortium name="The Broad Institute Genomics Platform"/>
            <person name="Cuomo C."/>
            <person name="de Hoog S."/>
            <person name="Gorbushina A."/>
            <person name="Stielow B."/>
            <person name="Teixiera M."/>
            <person name="Abouelleil A."/>
            <person name="Chapman S.B."/>
            <person name="Priest M."/>
            <person name="Young S.K."/>
            <person name="Wortman J."/>
            <person name="Nusbaum C."/>
            <person name="Birren B."/>
        </authorList>
    </citation>
    <scope>NUCLEOTIDE SEQUENCE [LARGE SCALE GENOMIC DNA]</scope>
    <source>
        <strain evidence="2 3">CBS 118157</strain>
    </source>
</reference>
<feature type="signal peptide" evidence="1">
    <location>
        <begin position="1"/>
        <end position="21"/>
    </location>
</feature>
<accession>A0A0D2BWR9</accession>
<evidence type="ECO:0000256" key="1">
    <source>
        <dbReference type="SAM" id="SignalP"/>
    </source>
</evidence>
<dbReference type="Proteomes" id="UP000054342">
    <property type="component" value="Unassembled WGS sequence"/>
</dbReference>
<name>A0A0D2BWR9_9EURO</name>
<evidence type="ECO:0008006" key="4">
    <source>
        <dbReference type="Google" id="ProtNLM"/>
    </source>
</evidence>
<sequence length="154" mass="16699">MFSNSIGKTVVVLLWLQRTSAGRAIPPLLDNHELASNNTATGLEPQRRSEDWPVNVAFTAGTQTLGFELSRDGQVHDLGSIECFALPSYSIGDCNDISVSQIGVTSGTAPCTFTGIDGFEITITADDKGRYSPAKYPLRFLWLNAEEEKLMAEG</sequence>
<dbReference type="RefSeq" id="XP_013317470.1">
    <property type="nucleotide sequence ID" value="XM_013462016.1"/>
</dbReference>
<proteinExistence type="predicted"/>
<keyword evidence="1" id="KW-0732">Signal</keyword>
<dbReference type="AlphaFoldDB" id="A0A0D2BWR9"/>
<dbReference type="OrthoDB" id="4104144at2759"/>